<organism evidence="3 4">
    <name type="scientific">Enhydrobacter aerosaccus</name>
    <dbReference type="NCBI Taxonomy" id="225324"/>
    <lineage>
        <taxon>Bacteria</taxon>
        <taxon>Pseudomonadati</taxon>
        <taxon>Pseudomonadota</taxon>
        <taxon>Alphaproteobacteria</taxon>
        <taxon>Hyphomicrobiales</taxon>
        <taxon>Enhydrobacter</taxon>
    </lineage>
</organism>
<dbReference type="InterPro" id="IPR002539">
    <property type="entry name" value="MaoC-like_dom"/>
</dbReference>
<dbReference type="STRING" id="225324.SAMN02745126_05129"/>
<dbReference type="GO" id="GO:0005835">
    <property type="term" value="C:fatty acid synthase complex"/>
    <property type="evidence" value="ECO:0007669"/>
    <property type="project" value="InterPro"/>
</dbReference>
<feature type="domain" description="MaoC-like" evidence="2">
    <location>
        <begin position="24"/>
        <end position="121"/>
    </location>
</feature>
<dbReference type="RefSeq" id="WP_231714939.1">
    <property type="nucleotide sequence ID" value="NZ_FUWJ01000010.1"/>
</dbReference>
<dbReference type="Pfam" id="PF01575">
    <property type="entry name" value="MaoC_dehydratas"/>
    <property type="match status" value="1"/>
</dbReference>
<evidence type="ECO:0000256" key="1">
    <source>
        <dbReference type="ARBA" id="ARBA00023239"/>
    </source>
</evidence>
<evidence type="ECO:0000313" key="3">
    <source>
        <dbReference type="EMBL" id="SKA31873.1"/>
    </source>
</evidence>
<proteinExistence type="predicted"/>
<dbReference type="PANTHER" id="PTHR43437:SF3">
    <property type="entry name" value="HYDROXYACYL-THIOESTER DEHYDRATASE TYPE 2, MITOCHONDRIAL"/>
    <property type="match status" value="1"/>
</dbReference>
<dbReference type="Proteomes" id="UP000190092">
    <property type="component" value="Unassembled WGS sequence"/>
</dbReference>
<reference evidence="4" key="1">
    <citation type="submission" date="2017-02" db="EMBL/GenBank/DDBJ databases">
        <authorList>
            <person name="Varghese N."/>
            <person name="Submissions S."/>
        </authorList>
    </citation>
    <scope>NUCLEOTIDE SEQUENCE [LARGE SCALE GENOMIC DNA]</scope>
    <source>
        <strain evidence="4">ATCC 27094</strain>
    </source>
</reference>
<dbReference type="CDD" id="cd03449">
    <property type="entry name" value="R_hydratase"/>
    <property type="match status" value="1"/>
</dbReference>
<protein>
    <submittedName>
        <fullName evidence="3">3-hydroxybutyryl-CoA dehydratase</fullName>
    </submittedName>
</protein>
<dbReference type="Gene3D" id="3.10.129.10">
    <property type="entry name" value="Hotdog Thioesterase"/>
    <property type="match status" value="1"/>
</dbReference>
<dbReference type="GO" id="GO:0006633">
    <property type="term" value="P:fatty acid biosynthetic process"/>
    <property type="evidence" value="ECO:0007669"/>
    <property type="project" value="InterPro"/>
</dbReference>
<dbReference type="FunFam" id="3.10.129.10:FF:000042">
    <property type="entry name" value="MaoC domain protein dehydratase"/>
    <property type="match status" value="1"/>
</dbReference>
<dbReference type="SUPFAM" id="SSF54637">
    <property type="entry name" value="Thioesterase/thiol ester dehydrase-isomerase"/>
    <property type="match status" value="1"/>
</dbReference>
<accession>A0A1T4SUM6</accession>
<dbReference type="GO" id="GO:0019171">
    <property type="term" value="F:(3R)-hydroxyacyl-[acyl-carrier-protein] dehydratase activity"/>
    <property type="evidence" value="ECO:0007669"/>
    <property type="project" value="TreeGrafter"/>
</dbReference>
<dbReference type="InterPro" id="IPR050965">
    <property type="entry name" value="UPF0336/Enoyl-CoA_hydratase"/>
</dbReference>
<dbReference type="PANTHER" id="PTHR43437">
    <property type="entry name" value="HYDROXYACYL-THIOESTER DEHYDRATASE TYPE 2, MITOCHONDRIAL-RELATED"/>
    <property type="match status" value="1"/>
</dbReference>
<evidence type="ECO:0000259" key="2">
    <source>
        <dbReference type="Pfam" id="PF01575"/>
    </source>
</evidence>
<keyword evidence="1" id="KW-0456">Lyase</keyword>
<dbReference type="PRINTS" id="PR01483">
    <property type="entry name" value="FASYNTHASE"/>
</dbReference>
<sequence>MTQPFEAMNGLYLEDLKVGQSAMYGRTVTEADIAAFAGVSGDTNPIHVHEGFARTTRFGQRIAHGMLSGSYISTVIGTKLPGPGAVYLSQTMNFMAPVIIGDTITAVATITAIDDKRRRVTLKTQCINGDKVVIDGEAIVLVPRRDAVRPPA</sequence>
<keyword evidence="4" id="KW-1185">Reference proteome</keyword>
<dbReference type="GO" id="GO:0004312">
    <property type="term" value="F:fatty acid synthase activity"/>
    <property type="evidence" value="ECO:0007669"/>
    <property type="project" value="InterPro"/>
</dbReference>
<dbReference type="InterPro" id="IPR029069">
    <property type="entry name" value="HotDog_dom_sf"/>
</dbReference>
<name>A0A1T4SUM6_9HYPH</name>
<dbReference type="EMBL" id="FUWJ01000010">
    <property type="protein sequence ID" value="SKA31873.1"/>
    <property type="molecule type" value="Genomic_DNA"/>
</dbReference>
<gene>
    <name evidence="3" type="ORF">SAMN02745126_05129</name>
</gene>
<dbReference type="AlphaFoldDB" id="A0A1T4SUM6"/>
<dbReference type="InterPro" id="IPR003965">
    <property type="entry name" value="Fatty_acid_synthase"/>
</dbReference>
<evidence type="ECO:0000313" key="4">
    <source>
        <dbReference type="Proteomes" id="UP000190092"/>
    </source>
</evidence>